<dbReference type="KEGG" id="fai:FAD_0497"/>
<keyword evidence="1" id="KW-0812">Transmembrane</keyword>
<proteinExistence type="predicted"/>
<dbReference type="Pfam" id="PF07690">
    <property type="entry name" value="MFS_1"/>
    <property type="match status" value="1"/>
</dbReference>
<protein>
    <submittedName>
        <fullName evidence="3">Major facilitator superfamily permease</fullName>
    </submittedName>
</protein>
<evidence type="ECO:0000259" key="2">
    <source>
        <dbReference type="PROSITE" id="PS50850"/>
    </source>
</evidence>
<name>A0A1V0N2T9_9ARCH</name>
<keyword evidence="1" id="KW-1133">Transmembrane helix</keyword>
<dbReference type="OrthoDB" id="34376at2157"/>
<dbReference type="AlphaFoldDB" id="A0A1V0N2T9"/>
<keyword evidence="4" id="KW-1185">Reference proteome</keyword>
<feature type="transmembrane region" description="Helical" evidence="1">
    <location>
        <begin position="292"/>
        <end position="315"/>
    </location>
</feature>
<evidence type="ECO:0000256" key="1">
    <source>
        <dbReference type="SAM" id="Phobius"/>
    </source>
</evidence>
<feature type="transmembrane region" description="Helical" evidence="1">
    <location>
        <begin position="336"/>
        <end position="352"/>
    </location>
</feature>
<dbReference type="InterPro" id="IPR052714">
    <property type="entry name" value="MFS_Exporter"/>
</dbReference>
<dbReference type="Gene3D" id="1.20.1250.20">
    <property type="entry name" value="MFS general substrate transporter like domains"/>
    <property type="match status" value="2"/>
</dbReference>
<evidence type="ECO:0000313" key="3">
    <source>
        <dbReference type="EMBL" id="ARD84411.1"/>
    </source>
</evidence>
<feature type="transmembrane region" description="Helical" evidence="1">
    <location>
        <begin position="207"/>
        <end position="230"/>
    </location>
</feature>
<accession>A0A1V0N2T9</accession>
<dbReference type="GO" id="GO:0022857">
    <property type="term" value="F:transmembrane transporter activity"/>
    <property type="evidence" value="ECO:0007669"/>
    <property type="project" value="InterPro"/>
</dbReference>
<keyword evidence="1" id="KW-0472">Membrane</keyword>
<feature type="transmembrane region" description="Helical" evidence="1">
    <location>
        <begin position="358"/>
        <end position="376"/>
    </location>
</feature>
<feature type="domain" description="Major facilitator superfamily (MFS) profile" evidence="2">
    <location>
        <begin position="1"/>
        <end position="380"/>
    </location>
</feature>
<feature type="transmembrane region" description="Helical" evidence="1">
    <location>
        <begin position="138"/>
        <end position="161"/>
    </location>
</feature>
<dbReference type="GeneID" id="31676006"/>
<dbReference type="PANTHER" id="PTHR23531:SF1">
    <property type="entry name" value="QUINOLENE RESISTANCE PROTEIN NORA"/>
    <property type="match status" value="1"/>
</dbReference>
<feature type="transmembrane region" description="Helical" evidence="1">
    <location>
        <begin position="267"/>
        <end position="286"/>
    </location>
</feature>
<sequence>MEKKNVSFIYLAITLIIMTFSMRATNNMIITTVPLLAKIDLGFSSFFVGIISAVIYLFTFTVTFYVNPRINARLRRQLFIGANFAILFSLIAYYFTNGIAIWGISALAGLAYGIMMPNLITSSTLLKDQKERERLISLYSVGLSLSLILGPTIEDYILTFVSYRDVFLLFIPIVIAGVIVSTMIKFPHTKNETRANVMKNDGLRASLLTITTYNIPFAALSIFLTLYAIARFHVSGAVAYSPYIYFFSISFLTRILLTIHPLKHIKLPLLFSIMITGFALIMFPFLTTFTSFLLLMMLLGIPHGSIFPMSTIMIARGTSVEQRSAANSYFMAYNNILFMVIPLAFGYIVKFIGYEYSFLILIAPVILSAVALFKIYGSNTTIFISNLKKVPPNAISGKKNDL</sequence>
<dbReference type="PROSITE" id="PS50850">
    <property type="entry name" value="MFS"/>
    <property type="match status" value="1"/>
</dbReference>
<reference evidence="3 4" key="1">
    <citation type="submission" date="2011-10" db="EMBL/GenBank/DDBJ databases">
        <title>Metabolic and evolutionary patterns in the extreme acidophile Ferroplasma acidiphilum.</title>
        <authorList>
            <person name="Golyshina O.V."/>
            <person name="Kozyavkin S.A."/>
            <person name="Tatusov R.L."/>
            <person name="Slesarev A.I."/>
            <person name="Golyshin P.N."/>
        </authorList>
    </citation>
    <scope>NUCLEOTIDE SEQUENCE [LARGE SCALE GENOMIC DNA]</scope>
    <source>
        <strain evidence="4">Y</strain>
    </source>
</reference>
<dbReference type="PANTHER" id="PTHR23531">
    <property type="entry name" value="QUINOLENE RESISTANCE PROTEIN NORA"/>
    <property type="match status" value="1"/>
</dbReference>
<evidence type="ECO:0000313" key="4">
    <source>
        <dbReference type="Proteomes" id="UP000192050"/>
    </source>
</evidence>
<gene>
    <name evidence="3" type="ORF">FAD_0497</name>
</gene>
<dbReference type="STRING" id="74969.FAD_0497"/>
<dbReference type="EMBL" id="CP015363">
    <property type="protein sequence ID" value="ARD84411.1"/>
    <property type="molecule type" value="Genomic_DNA"/>
</dbReference>
<feature type="transmembrane region" description="Helical" evidence="1">
    <location>
        <begin position="167"/>
        <end position="186"/>
    </location>
</feature>
<dbReference type="Proteomes" id="UP000192050">
    <property type="component" value="Chromosome"/>
</dbReference>
<dbReference type="InterPro" id="IPR011701">
    <property type="entry name" value="MFS"/>
</dbReference>
<feature type="transmembrane region" description="Helical" evidence="1">
    <location>
        <begin position="78"/>
        <end position="95"/>
    </location>
</feature>
<feature type="transmembrane region" description="Helical" evidence="1">
    <location>
        <begin position="7"/>
        <end position="25"/>
    </location>
</feature>
<organism evidence="3 4">
    <name type="scientific">Ferroplasma acidiphilum</name>
    <dbReference type="NCBI Taxonomy" id="74969"/>
    <lineage>
        <taxon>Archaea</taxon>
        <taxon>Methanobacteriati</taxon>
        <taxon>Thermoplasmatota</taxon>
        <taxon>Thermoplasmata</taxon>
        <taxon>Thermoplasmatales</taxon>
        <taxon>Ferroplasmaceae</taxon>
        <taxon>Ferroplasma</taxon>
    </lineage>
</organism>
<feature type="transmembrane region" description="Helical" evidence="1">
    <location>
        <begin position="242"/>
        <end position="260"/>
    </location>
</feature>
<dbReference type="SUPFAM" id="SSF103473">
    <property type="entry name" value="MFS general substrate transporter"/>
    <property type="match status" value="1"/>
</dbReference>
<feature type="transmembrane region" description="Helical" evidence="1">
    <location>
        <begin position="45"/>
        <end position="66"/>
    </location>
</feature>
<dbReference type="InterPro" id="IPR036259">
    <property type="entry name" value="MFS_trans_sf"/>
</dbReference>
<dbReference type="InterPro" id="IPR020846">
    <property type="entry name" value="MFS_dom"/>
</dbReference>
<feature type="transmembrane region" description="Helical" evidence="1">
    <location>
        <begin position="101"/>
        <end position="126"/>
    </location>
</feature>
<dbReference type="RefSeq" id="WP_081141636.1">
    <property type="nucleotide sequence ID" value="NZ_CP015363.1"/>
</dbReference>